<evidence type="ECO:0000313" key="1">
    <source>
        <dbReference type="EMBL" id="CAA9522641.1"/>
    </source>
</evidence>
<organism evidence="1">
    <name type="scientific">uncultured Sphingomonas sp</name>
    <dbReference type="NCBI Taxonomy" id="158754"/>
    <lineage>
        <taxon>Bacteria</taxon>
        <taxon>Pseudomonadati</taxon>
        <taxon>Pseudomonadota</taxon>
        <taxon>Alphaproteobacteria</taxon>
        <taxon>Sphingomonadales</taxon>
        <taxon>Sphingomonadaceae</taxon>
        <taxon>Sphingomonas</taxon>
        <taxon>environmental samples</taxon>
    </lineage>
</organism>
<dbReference type="AlphaFoldDB" id="A0A6J4TGB0"/>
<sequence length="59" mass="6607">MATRAEFKTDAVIGDGRLADLRTKAERCRRLAAGINDPQASEILRTMAREYEQDALLRA</sequence>
<reference evidence="1" key="1">
    <citation type="submission" date="2020-02" db="EMBL/GenBank/DDBJ databases">
        <authorList>
            <person name="Meier V. D."/>
        </authorList>
    </citation>
    <scope>NUCLEOTIDE SEQUENCE</scope>
    <source>
        <strain evidence="1">AVDCRST_MAG31</strain>
    </source>
</reference>
<protein>
    <submittedName>
        <fullName evidence="1">Uncharacterized protein</fullName>
    </submittedName>
</protein>
<name>A0A6J4TGB0_9SPHN</name>
<dbReference type="EMBL" id="CADCWA010000128">
    <property type="protein sequence ID" value="CAA9522641.1"/>
    <property type="molecule type" value="Genomic_DNA"/>
</dbReference>
<accession>A0A6J4TGB0</accession>
<dbReference type="RefSeq" id="WP_294169795.1">
    <property type="nucleotide sequence ID" value="NZ_CADCWA010000128.1"/>
</dbReference>
<proteinExistence type="predicted"/>
<gene>
    <name evidence="1" type="ORF">AVDCRST_MAG31-1699</name>
</gene>